<evidence type="ECO:0000313" key="1">
    <source>
        <dbReference type="EMBL" id="CAB4219453.1"/>
    </source>
</evidence>
<dbReference type="EMBL" id="LR797479">
    <property type="protein sequence ID" value="CAB4219453.1"/>
    <property type="molecule type" value="Genomic_DNA"/>
</dbReference>
<reference evidence="1" key="1">
    <citation type="submission" date="2020-05" db="EMBL/GenBank/DDBJ databases">
        <authorList>
            <person name="Chiriac C."/>
            <person name="Salcher M."/>
            <person name="Ghai R."/>
            <person name="Kavagutti S V."/>
        </authorList>
    </citation>
    <scope>NUCLEOTIDE SEQUENCE</scope>
</reference>
<organism evidence="1">
    <name type="scientific">uncultured Caudovirales phage</name>
    <dbReference type="NCBI Taxonomy" id="2100421"/>
    <lineage>
        <taxon>Viruses</taxon>
        <taxon>Duplodnaviria</taxon>
        <taxon>Heunggongvirae</taxon>
        <taxon>Uroviricota</taxon>
        <taxon>Caudoviricetes</taxon>
        <taxon>Peduoviridae</taxon>
        <taxon>Maltschvirus</taxon>
        <taxon>Maltschvirus maltsch</taxon>
    </lineage>
</organism>
<proteinExistence type="predicted"/>
<gene>
    <name evidence="1" type="ORF">UFOVP1619_54</name>
</gene>
<protein>
    <submittedName>
        <fullName evidence="1">Uncharacterized protein</fullName>
    </submittedName>
</protein>
<sequence length="560" mass="56150">MAYNGAGTFLINSAGQPVVAGTTISETVFNALTADLATGLSTAITKDGQTTPTANLPMGGFKMTGLGAGSAATDSARIDQVQGGAVALIAVTGTDTVVGTLSPTLTAYAAGQRFAFVAAGTNTTSMTLNINGLGAKAITRAGAVALISGDITIGKMVTVVYDGTQFQTSDANSFNTLEVLNSSGSGQIAYGYNGLNYLTAAGAAATLQIQATGANGQITAATNGIERIRVSASGNVGIGTTAPGYKLEVASNANTNDGIYVSNTNTGASAQAVINVAAQGWNGVQLVQNRTTGTAQVYLGDNAPLLLATNATTRMTILGDGKIGVGSTTPNSYQFPAQGGQYISNQFLTVGTSTLGPSVTGPVPTNAEFGVGIDFVSDTGKYAGAGGTTASNKVGLYVSATANTNSGNVWALNPILNLTAGSVAAGNAQIAEFDLAQSTGVDYGDTAGYAGFVQPAVLGVQITGVGSRATAALAVLGTSFWNRGIVAGALSVVQSFLEDYSSATQSYYIAGSHTYGINTNDGTFSGATIRLGTQQKVSWRNAANSADLNMLQSTSTDGLI</sequence>
<name>A0A6J5SVE1_9CAUD</name>
<feature type="non-terminal residue" evidence="1">
    <location>
        <position position="560"/>
    </location>
</feature>
<accession>A0A6J5SVE1</accession>